<name>A0ABV5PDQ1_STRCM</name>
<feature type="region of interest" description="Disordered" evidence="1">
    <location>
        <begin position="62"/>
        <end position="92"/>
    </location>
</feature>
<dbReference type="Proteomes" id="UP001589718">
    <property type="component" value="Unassembled WGS sequence"/>
</dbReference>
<evidence type="ECO:0000256" key="1">
    <source>
        <dbReference type="SAM" id="MobiDB-lite"/>
    </source>
</evidence>
<organism evidence="2 3">
    <name type="scientific">Streptomyces cremeus</name>
    <dbReference type="NCBI Taxonomy" id="66881"/>
    <lineage>
        <taxon>Bacteria</taxon>
        <taxon>Bacillati</taxon>
        <taxon>Actinomycetota</taxon>
        <taxon>Actinomycetes</taxon>
        <taxon>Kitasatosporales</taxon>
        <taxon>Streptomycetaceae</taxon>
        <taxon>Streptomyces</taxon>
    </lineage>
</organism>
<dbReference type="RefSeq" id="WP_380837119.1">
    <property type="nucleotide sequence ID" value="NZ_JBHMCR010000007.1"/>
</dbReference>
<evidence type="ECO:0000313" key="3">
    <source>
        <dbReference type="Proteomes" id="UP001589718"/>
    </source>
</evidence>
<sequence length="92" mass="10295">MSYLVSFFLDSELERFVTVKELEAPDSSVYVVFDAERGEEFCFVMPLDAMVALEARGRTGLEREAGHPQYPVNAEKPRTMNGAGLSRIKTCS</sequence>
<reference evidence="2 3" key="1">
    <citation type="submission" date="2024-09" db="EMBL/GenBank/DDBJ databases">
        <authorList>
            <person name="Sun Q."/>
            <person name="Mori K."/>
        </authorList>
    </citation>
    <scope>NUCLEOTIDE SEQUENCE [LARGE SCALE GENOMIC DNA]</scope>
    <source>
        <strain evidence="2 3">JCM 4362</strain>
    </source>
</reference>
<protein>
    <submittedName>
        <fullName evidence="2">DUF5701 family protein</fullName>
    </submittedName>
</protein>
<gene>
    <name evidence="2" type="ORF">ACFFTU_15370</name>
</gene>
<feature type="non-terminal residue" evidence="2">
    <location>
        <position position="92"/>
    </location>
</feature>
<accession>A0ABV5PDQ1</accession>
<dbReference type="EMBL" id="JBHMCR010000007">
    <property type="protein sequence ID" value="MFB9521330.1"/>
    <property type="molecule type" value="Genomic_DNA"/>
</dbReference>
<comment type="caution">
    <text evidence="2">The sequence shown here is derived from an EMBL/GenBank/DDBJ whole genome shotgun (WGS) entry which is preliminary data.</text>
</comment>
<evidence type="ECO:0000313" key="2">
    <source>
        <dbReference type="EMBL" id="MFB9521330.1"/>
    </source>
</evidence>
<dbReference type="InterPro" id="IPR043755">
    <property type="entry name" value="DUF5701"/>
</dbReference>
<proteinExistence type="predicted"/>
<dbReference type="Pfam" id="PF18959">
    <property type="entry name" value="DUF5701"/>
    <property type="match status" value="1"/>
</dbReference>
<keyword evidence="3" id="KW-1185">Reference proteome</keyword>